<dbReference type="EMBL" id="JFHC01000004">
    <property type="protein sequence ID" value="KDR44067.1"/>
    <property type="molecule type" value="Genomic_DNA"/>
</dbReference>
<dbReference type="PROSITE" id="PS51257">
    <property type="entry name" value="PROKAR_LIPOPROTEIN"/>
    <property type="match status" value="1"/>
</dbReference>
<proteinExistence type="predicted"/>
<evidence type="ECO:0000313" key="3">
    <source>
        <dbReference type="Proteomes" id="UP000027466"/>
    </source>
</evidence>
<accession>A0A069PUE6</accession>
<organism evidence="2 3">
    <name type="scientific">Caballeronia glathei</name>
    <dbReference type="NCBI Taxonomy" id="60547"/>
    <lineage>
        <taxon>Bacteria</taxon>
        <taxon>Pseudomonadati</taxon>
        <taxon>Pseudomonadota</taxon>
        <taxon>Betaproteobacteria</taxon>
        <taxon>Burkholderiales</taxon>
        <taxon>Burkholderiaceae</taxon>
        <taxon>Caballeronia</taxon>
    </lineage>
</organism>
<dbReference type="AlphaFoldDB" id="A0A069PUE6"/>
<sequence length="85" mass="8794">MNLGKRTGVTVSLLAMVSALTGCSSAPPLFSADGRPTTLIQCPAYGGWTLCQQNARATCQGASYDVLEQSTDNGQNGLLIACKAQ</sequence>
<feature type="chain" id="PRO_5007372459" description="Lipoprotein" evidence="1">
    <location>
        <begin position="27"/>
        <end position="85"/>
    </location>
</feature>
<feature type="signal peptide" evidence="1">
    <location>
        <begin position="1"/>
        <end position="26"/>
    </location>
</feature>
<keyword evidence="1" id="KW-0732">Signal</keyword>
<dbReference type="STRING" id="60547.GCA_000751215_01921"/>
<evidence type="ECO:0008006" key="4">
    <source>
        <dbReference type="Google" id="ProtNLM"/>
    </source>
</evidence>
<keyword evidence="3" id="KW-1185">Reference proteome</keyword>
<name>A0A069PUE6_9BURK</name>
<evidence type="ECO:0000313" key="2">
    <source>
        <dbReference type="EMBL" id="KDR44067.1"/>
    </source>
</evidence>
<dbReference type="Proteomes" id="UP000027466">
    <property type="component" value="Unassembled WGS sequence"/>
</dbReference>
<reference evidence="2 3" key="1">
    <citation type="submission" date="2014-03" db="EMBL/GenBank/DDBJ databases">
        <title>Draft Genome Sequences of Four Burkholderia Strains.</title>
        <authorList>
            <person name="Liu X.Y."/>
            <person name="Li C.X."/>
            <person name="Xu J.H."/>
        </authorList>
    </citation>
    <scope>NUCLEOTIDE SEQUENCE [LARGE SCALE GENOMIC DNA]</scope>
    <source>
        <strain evidence="2 3">DSM 50014</strain>
    </source>
</reference>
<protein>
    <recommendedName>
        <fullName evidence="4">Lipoprotein</fullName>
    </recommendedName>
</protein>
<gene>
    <name evidence="2" type="ORF">BG61_25390</name>
</gene>
<evidence type="ECO:0000256" key="1">
    <source>
        <dbReference type="SAM" id="SignalP"/>
    </source>
</evidence>
<dbReference type="RefSeq" id="WP_051672289.1">
    <property type="nucleotide sequence ID" value="NZ_CADFFX010000006.1"/>
</dbReference>
<comment type="caution">
    <text evidence="2">The sequence shown here is derived from an EMBL/GenBank/DDBJ whole genome shotgun (WGS) entry which is preliminary data.</text>
</comment>